<dbReference type="InterPro" id="IPR006132">
    <property type="entry name" value="Asp/Orn_carbamoyltranf_P-bd"/>
</dbReference>
<dbReference type="NCBIfam" id="NF003286">
    <property type="entry name" value="PRK04284.1"/>
    <property type="match status" value="1"/>
</dbReference>
<comment type="caution">
    <text evidence="6">Lacks conserved residue(s) required for the propagation of feature annotation.</text>
</comment>
<keyword evidence="10" id="KW-1185">Reference proteome</keyword>
<dbReference type="PRINTS" id="PR00100">
    <property type="entry name" value="AOTCASE"/>
</dbReference>
<evidence type="ECO:0000313" key="10">
    <source>
        <dbReference type="Proteomes" id="UP000019482"/>
    </source>
</evidence>
<dbReference type="HAMAP" id="MF_01109">
    <property type="entry name" value="OTCase"/>
    <property type="match status" value="1"/>
</dbReference>
<dbReference type="InterPro" id="IPR002292">
    <property type="entry name" value="Orn/put_carbamltrans"/>
</dbReference>
<reference evidence="9 10" key="1">
    <citation type="journal article" date="2015" name="Genome Announc.">
        <title>Draft Genome Sequence of Clostridium tyrobutyricum Strain DIVETGP, Isolated from Cow's Milk for Grana Padano Production.</title>
        <authorList>
            <person name="Soggiu A."/>
            <person name="Piras C."/>
            <person name="Gaiarsa S."/>
            <person name="Sassera D."/>
            <person name="Roncada P."/>
            <person name="Bendixen E."/>
            <person name="Brasca M."/>
            <person name="Bonizzi L."/>
        </authorList>
    </citation>
    <scope>NUCLEOTIDE SEQUENCE [LARGE SCALE GENOMIC DNA]</scope>
    <source>
        <strain evidence="9 10">DIVETGP</strain>
    </source>
</reference>
<dbReference type="InterPro" id="IPR006131">
    <property type="entry name" value="Asp_carbamoyltransf_Asp/Orn-bd"/>
</dbReference>
<evidence type="ECO:0000256" key="5">
    <source>
        <dbReference type="ARBA" id="ARBA00048772"/>
    </source>
</evidence>
<dbReference type="Pfam" id="PF00185">
    <property type="entry name" value="OTCace"/>
    <property type="match status" value="1"/>
</dbReference>
<dbReference type="GeneID" id="29419014"/>
<evidence type="ECO:0000259" key="8">
    <source>
        <dbReference type="Pfam" id="PF02729"/>
    </source>
</evidence>
<feature type="binding site" evidence="6">
    <location>
        <position position="167"/>
    </location>
    <ligand>
        <name>L-ornithine</name>
        <dbReference type="ChEBI" id="CHEBI:46911"/>
    </ligand>
</feature>
<evidence type="ECO:0000256" key="2">
    <source>
        <dbReference type="ARBA" id="ARBA00007805"/>
    </source>
</evidence>
<dbReference type="AlphaFoldDB" id="W6NLA7"/>
<dbReference type="GO" id="GO:0005737">
    <property type="term" value="C:cytoplasm"/>
    <property type="evidence" value="ECO:0007669"/>
    <property type="project" value="UniProtKB-SubCell"/>
</dbReference>
<name>W6NLA7_CLOTY</name>
<feature type="binding site" evidence="6">
    <location>
        <position position="231"/>
    </location>
    <ligand>
        <name>L-ornithine</name>
        <dbReference type="ChEBI" id="CHEBI:46911"/>
    </ligand>
</feature>
<dbReference type="PANTHER" id="PTHR45753:SF2">
    <property type="entry name" value="ORNITHINE CARBAMOYLTRANSFERASE"/>
    <property type="match status" value="1"/>
</dbReference>
<evidence type="ECO:0000256" key="3">
    <source>
        <dbReference type="ARBA" id="ARBA00013007"/>
    </source>
</evidence>
<comment type="similarity">
    <text evidence="2 6">Belongs to the aspartate/ornithine carbamoyltransferase superfamily. OTCase family.</text>
</comment>
<dbReference type="SUPFAM" id="SSF53671">
    <property type="entry name" value="Aspartate/ornithine carbamoyltransferase"/>
    <property type="match status" value="1"/>
</dbReference>
<feature type="domain" description="Aspartate/ornithine carbamoyltransferase Asp/Orn-binding" evidence="7">
    <location>
        <begin position="155"/>
        <end position="328"/>
    </location>
</feature>
<evidence type="ECO:0000256" key="4">
    <source>
        <dbReference type="ARBA" id="ARBA00022679"/>
    </source>
</evidence>
<comment type="caution">
    <text evidence="9">The sequence shown here is derived from an EMBL/GenBank/DDBJ whole genome shotgun (WGS) entry which is preliminary data.</text>
</comment>
<evidence type="ECO:0000313" key="9">
    <source>
        <dbReference type="EMBL" id="CDL92627.1"/>
    </source>
</evidence>
<gene>
    <name evidence="9" type="ORF">CTDIVETGP_2697</name>
</gene>
<evidence type="ECO:0000256" key="1">
    <source>
        <dbReference type="ARBA" id="ARBA00003822"/>
    </source>
</evidence>
<dbReference type="PRINTS" id="PR00102">
    <property type="entry name" value="OTCASE"/>
</dbReference>
<feature type="binding site" evidence="6">
    <location>
        <begin position="134"/>
        <end position="137"/>
    </location>
    <ligand>
        <name>carbamoyl phosphate</name>
        <dbReference type="ChEBI" id="CHEBI:58228"/>
    </ligand>
</feature>
<dbReference type="GO" id="GO:0016597">
    <property type="term" value="F:amino acid binding"/>
    <property type="evidence" value="ECO:0007669"/>
    <property type="project" value="InterPro"/>
</dbReference>
<dbReference type="NCBIfam" id="NF001986">
    <property type="entry name" value="PRK00779.1"/>
    <property type="match status" value="1"/>
</dbReference>
<feature type="binding site" evidence="6">
    <location>
        <position position="107"/>
    </location>
    <ligand>
        <name>carbamoyl phosphate</name>
        <dbReference type="ChEBI" id="CHEBI:58228"/>
    </ligand>
</feature>
<proteinExistence type="inferred from homology"/>
<dbReference type="InterPro" id="IPR024904">
    <property type="entry name" value="OTCase_ArgI"/>
</dbReference>
<accession>W6NLA7</accession>
<dbReference type="Gene3D" id="3.40.50.1370">
    <property type="entry name" value="Aspartate/ornithine carbamoyltransferase"/>
    <property type="match status" value="2"/>
</dbReference>
<dbReference type="Proteomes" id="UP000019482">
    <property type="component" value="Unassembled WGS sequence"/>
</dbReference>
<dbReference type="EC" id="2.1.3.3" evidence="3 6"/>
<dbReference type="EMBL" id="CBXI010000044">
    <property type="protein sequence ID" value="CDL92627.1"/>
    <property type="molecule type" value="Genomic_DNA"/>
</dbReference>
<dbReference type="InterPro" id="IPR036901">
    <property type="entry name" value="Asp/Orn_carbamoylTrfase_sf"/>
</dbReference>
<feature type="binding site" evidence="6">
    <location>
        <begin position="235"/>
        <end position="236"/>
    </location>
    <ligand>
        <name>L-ornithine</name>
        <dbReference type="ChEBI" id="CHEBI:46911"/>
    </ligand>
</feature>
<sequence length="335" mass="38049">MIDLKGKSFLTLKDFTMEEIEYLLDLSKRLKIEKRNGNQKKRLENKNIALIFEKESLRTRCSFEVSAHDMGANVTYINSSESHIGSGESLKDSARVLGRMFDGIEYRGFSQRNVEILAEYSKLPVWNGLTDEDHPTQVLADFLTAKEYVNKPFNEMNFVYIGDGRNNVANALMIGASKVGMNFKIITPKSLFPDNNLVEQCKKYTEISGGSITVSDNISENVNGADIVYTDVWLSMGEKEELWKDRIDILIPYQVNKQLIDLCNNNEVKFMHCLPSFHNLDTSIARKIHDKLGLEALEVTDEVFESENSIVFDEAENRLHTIKAVMVATLGNQDI</sequence>
<comment type="subcellular location">
    <subcellularLocation>
        <location evidence="6">Cytoplasm</location>
    </subcellularLocation>
</comment>
<dbReference type="Pfam" id="PF02729">
    <property type="entry name" value="OTCace_N"/>
    <property type="match status" value="1"/>
</dbReference>
<feature type="binding site" evidence="6">
    <location>
        <position position="318"/>
    </location>
    <ligand>
        <name>carbamoyl phosphate</name>
        <dbReference type="ChEBI" id="CHEBI:58228"/>
    </ligand>
</feature>
<protein>
    <recommendedName>
        <fullName evidence="3 6">Ornithine carbamoyltransferase</fullName>
        <shortName evidence="6">OTCase</shortName>
        <ecNumber evidence="3 6">2.1.3.3</ecNumber>
    </recommendedName>
</protein>
<organism evidence="9 10">
    <name type="scientific">Clostridium tyrobutyricum DIVETGP</name>
    <dbReference type="NCBI Taxonomy" id="1408889"/>
    <lineage>
        <taxon>Bacteria</taxon>
        <taxon>Bacillati</taxon>
        <taxon>Bacillota</taxon>
        <taxon>Clostridia</taxon>
        <taxon>Eubacteriales</taxon>
        <taxon>Clostridiaceae</taxon>
        <taxon>Clostridium</taxon>
    </lineage>
</organism>
<evidence type="ECO:0000256" key="6">
    <source>
        <dbReference type="HAMAP-Rule" id="MF_01109"/>
    </source>
</evidence>
<dbReference type="OrthoDB" id="9802587at2"/>
<feature type="binding site" evidence="6">
    <location>
        <begin position="273"/>
        <end position="274"/>
    </location>
    <ligand>
        <name>carbamoyl phosphate</name>
        <dbReference type="ChEBI" id="CHEBI:58228"/>
    </ligand>
</feature>
<dbReference type="PANTHER" id="PTHR45753">
    <property type="entry name" value="ORNITHINE CARBAMOYLTRANSFERASE, MITOCHONDRIAL"/>
    <property type="match status" value="1"/>
</dbReference>
<dbReference type="NCBIfam" id="TIGR00658">
    <property type="entry name" value="orni_carb_tr"/>
    <property type="match status" value="1"/>
</dbReference>
<dbReference type="GO" id="GO:0004585">
    <property type="term" value="F:ornithine carbamoyltransferase activity"/>
    <property type="evidence" value="ECO:0007669"/>
    <property type="project" value="UniProtKB-UniRule"/>
</dbReference>
<dbReference type="GO" id="GO:0042450">
    <property type="term" value="P:L-arginine biosynthetic process via ornithine"/>
    <property type="evidence" value="ECO:0007669"/>
    <property type="project" value="UniProtKB-UniRule"/>
</dbReference>
<comment type="catalytic activity">
    <reaction evidence="5 6">
        <text>carbamoyl phosphate + L-ornithine = L-citrulline + phosphate + H(+)</text>
        <dbReference type="Rhea" id="RHEA:19513"/>
        <dbReference type="ChEBI" id="CHEBI:15378"/>
        <dbReference type="ChEBI" id="CHEBI:43474"/>
        <dbReference type="ChEBI" id="CHEBI:46911"/>
        <dbReference type="ChEBI" id="CHEBI:57743"/>
        <dbReference type="ChEBI" id="CHEBI:58228"/>
        <dbReference type="EC" id="2.1.3.3"/>
    </reaction>
</comment>
<evidence type="ECO:0000259" key="7">
    <source>
        <dbReference type="Pfam" id="PF00185"/>
    </source>
</evidence>
<dbReference type="GO" id="GO:0019240">
    <property type="term" value="P:citrulline biosynthetic process"/>
    <property type="evidence" value="ECO:0007669"/>
    <property type="project" value="TreeGrafter"/>
</dbReference>
<dbReference type="RefSeq" id="WP_017751055.1">
    <property type="nucleotide sequence ID" value="NZ_CBXI010000044.1"/>
</dbReference>
<feature type="domain" description="Aspartate/ornithine carbamoyltransferase carbamoyl-P binding" evidence="8">
    <location>
        <begin position="7"/>
        <end position="147"/>
    </location>
</feature>
<dbReference type="InterPro" id="IPR006130">
    <property type="entry name" value="Asp/Orn_carbamoylTrfase"/>
</dbReference>
<keyword evidence="6" id="KW-0963">Cytoplasm</keyword>
<keyword evidence="4 6" id="KW-0808">Transferase</keyword>
<comment type="function">
    <text evidence="1">Reversibly catalyzes the transfer of the carbamoyl group from carbamoyl phosphate (CP) to the N(epsilon) atom of ornithine (ORN) to produce L-citrulline.</text>
</comment>